<evidence type="ECO:0000259" key="5">
    <source>
        <dbReference type="Pfam" id="PF04542"/>
    </source>
</evidence>
<protein>
    <submittedName>
        <fullName evidence="7">RNA polymerase</fullName>
    </submittedName>
</protein>
<keyword evidence="3" id="KW-0731">Sigma factor</keyword>
<evidence type="ECO:0000256" key="1">
    <source>
        <dbReference type="ARBA" id="ARBA00010641"/>
    </source>
</evidence>
<dbReference type="RefSeq" id="WP_070072572.1">
    <property type="nucleotide sequence ID" value="NZ_CP017448.1"/>
</dbReference>
<dbReference type="InterPro" id="IPR007627">
    <property type="entry name" value="RNA_pol_sigma70_r2"/>
</dbReference>
<dbReference type="CDD" id="cd06171">
    <property type="entry name" value="Sigma70_r4"/>
    <property type="match status" value="1"/>
</dbReference>
<dbReference type="GO" id="GO:0003677">
    <property type="term" value="F:DNA binding"/>
    <property type="evidence" value="ECO:0007669"/>
    <property type="project" value="InterPro"/>
</dbReference>
<keyword evidence="8" id="KW-1185">Reference proteome</keyword>
<name>A0A1D8K7Q4_9GAMM</name>
<organism evidence="7 8">
    <name type="scientific">Acidihalobacter aeolianus</name>
    <dbReference type="NCBI Taxonomy" id="2792603"/>
    <lineage>
        <taxon>Bacteria</taxon>
        <taxon>Pseudomonadati</taxon>
        <taxon>Pseudomonadota</taxon>
        <taxon>Gammaproteobacteria</taxon>
        <taxon>Chromatiales</taxon>
        <taxon>Ectothiorhodospiraceae</taxon>
        <taxon>Acidihalobacter</taxon>
    </lineage>
</organism>
<dbReference type="Pfam" id="PF08281">
    <property type="entry name" value="Sigma70_r4_2"/>
    <property type="match status" value="1"/>
</dbReference>
<dbReference type="InterPro" id="IPR013324">
    <property type="entry name" value="RNA_pol_sigma_r3/r4-like"/>
</dbReference>
<dbReference type="InterPro" id="IPR013249">
    <property type="entry name" value="RNA_pol_sigma70_r4_t2"/>
</dbReference>
<dbReference type="EMBL" id="CP017448">
    <property type="protein sequence ID" value="AOV16993.1"/>
    <property type="molecule type" value="Genomic_DNA"/>
</dbReference>
<accession>A0A1D8K7Q4</accession>
<dbReference type="InterPro" id="IPR036388">
    <property type="entry name" value="WH-like_DNA-bd_sf"/>
</dbReference>
<dbReference type="Gene3D" id="1.10.10.10">
    <property type="entry name" value="Winged helix-like DNA-binding domain superfamily/Winged helix DNA-binding domain"/>
    <property type="match status" value="1"/>
</dbReference>
<evidence type="ECO:0000256" key="2">
    <source>
        <dbReference type="ARBA" id="ARBA00023015"/>
    </source>
</evidence>
<evidence type="ECO:0000313" key="7">
    <source>
        <dbReference type="EMBL" id="AOV16993.1"/>
    </source>
</evidence>
<dbReference type="KEGG" id="aaeo:BJI67_07920"/>
<dbReference type="AlphaFoldDB" id="A0A1D8K7Q4"/>
<keyword evidence="4" id="KW-0804">Transcription</keyword>
<dbReference type="GO" id="GO:0006352">
    <property type="term" value="P:DNA-templated transcription initiation"/>
    <property type="evidence" value="ECO:0007669"/>
    <property type="project" value="InterPro"/>
</dbReference>
<dbReference type="SUPFAM" id="SSF88946">
    <property type="entry name" value="Sigma2 domain of RNA polymerase sigma factors"/>
    <property type="match status" value="1"/>
</dbReference>
<evidence type="ECO:0000313" key="8">
    <source>
        <dbReference type="Proteomes" id="UP000095342"/>
    </source>
</evidence>
<dbReference type="Gene3D" id="1.10.1740.10">
    <property type="match status" value="1"/>
</dbReference>
<dbReference type="Proteomes" id="UP000095342">
    <property type="component" value="Chromosome"/>
</dbReference>
<feature type="domain" description="RNA polymerase sigma factor 70 region 4 type 2" evidence="6">
    <location>
        <begin position="113"/>
        <end position="162"/>
    </location>
</feature>
<proteinExistence type="inferred from homology"/>
<dbReference type="GO" id="GO:0016987">
    <property type="term" value="F:sigma factor activity"/>
    <property type="evidence" value="ECO:0007669"/>
    <property type="project" value="UniProtKB-KW"/>
</dbReference>
<dbReference type="Pfam" id="PF04542">
    <property type="entry name" value="Sigma70_r2"/>
    <property type="match status" value="1"/>
</dbReference>
<dbReference type="SUPFAM" id="SSF88659">
    <property type="entry name" value="Sigma3 and sigma4 domains of RNA polymerase sigma factors"/>
    <property type="match status" value="1"/>
</dbReference>
<evidence type="ECO:0000256" key="4">
    <source>
        <dbReference type="ARBA" id="ARBA00023163"/>
    </source>
</evidence>
<dbReference type="NCBIfam" id="TIGR02937">
    <property type="entry name" value="sigma70-ECF"/>
    <property type="match status" value="1"/>
</dbReference>
<feature type="domain" description="RNA polymerase sigma-70 region 2" evidence="5">
    <location>
        <begin position="25"/>
        <end position="86"/>
    </location>
</feature>
<dbReference type="InterPro" id="IPR039425">
    <property type="entry name" value="RNA_pol_sigma-70-like"/>
</dbReference>
<keyword evidence="2" id="KW-0805">Transcription regulation</keyword>
<dbReference type="InterPro" id="IPR013325">
    <property type="entry name" value="RNA_pol_sigma_r2"/>
</dbReference>
<evidence type="ECO:0000256" key="3">
    <source>
        <dbReference type="ARBA" id="ARBA00023082"/>
    </source>
</evidence>
<gene>
    <name evidence="7" type="ORF">BJI67_07920</name>
</gene>
<comment type="similarity">
    <text evidence="1">Belongs to the sigma-70 factor family. ECF subfamily.</text>
</comment>
<dbReference type="PANTHER" id="PTHR43133">
    <property type="entry name" value="RNA POLYMERASE ECF-TYPE SIGMA FACTO"/>
    <property type="match status" value="1"/>
</dbReference>
<reference evidence="7 8" key="1">
    <citation type="submission" date="2016-09" db="EMBL/GenBank/DDBJ databases">
        <title>Acidihalobacter prosperus V6 (DSM14174).</title>
        <authorList>
            <person name="Khaleque H.N."/>
            <person name="Ramsay J.P."/>
            <person name="Murphy R.J.T."/>
            <person name="Kaksonen A.H."/>
            <person name="Boxall N.J."/>
            <person name="Watkin E.L.J."/>
        </authorList>
    </citation>
    <scope>NUCLEOTIDE SEQUENCE [LARGE SCALE GENOMIC DNA]</scope>
    <source>
        <strain evidence="7 8">V6</strain>
    </source>
</reference>
<evidence type="ECO:0000259" key="6">
    <source>
        <dbReference type="Pfam" id="PF08281"/>
    </source>
</evidence>
<sequence>MQHDHELLESAKMGDQEAVEKLLISCRPDLQRIAKSQCSSSVDPDDAVQESMMQIYRRLGTLRTLVSFPAWIFSIVRRECSRLLRSMRGLTTLPEPDNIVFIYTENPGLQYDLISAIQSLPDKYRAVIILRDVEEYSISEIANQLALTREAVKSRIHRGRQMIQEYLDD</sequence>
<dbReference type="InterPro" id="IPR014284">
    <property type="entry name" value="RNA_pol_sigma-70_dom"/>
</dbReference>
<dbReference type="PANTHER" id="PTHR43133:SF51">
    <property type="entry name" value="RNA POLYMERASE SIGMA FACTOR"/>
    <property type="match status" value="1"/>
</dbReference>